<dbReference type="FunFam" id="1.10.510.10:FF:000571">
    <property type="entry name" value="Maternal embryonic leucine zipper kinase"/>
    <property type="match status" value="1"/>
</dbReference>
<keyword evidence="5" id="KW-0723">Serine/threonine-protein kinase</keyword>
<proteinExistence type="inferred from homology"/>
<feature type="binding site" evidence="4">
    <location>
        <position position="97"/>
    </location>
    <ligand>
        <name>ATP</name>
        <dbReference type="ChEBI" id="CHEBI:30616"/>
    </ligand>
</feature>
<keyword evidence="5" id="KW-0808">Transferase</keyword>
<dbReference type="InterPro" id="IPR017441">
    <property type="entry name" value="Protein_kinase_ATP_BS"/>
</dbReference>
<keyword evidence="3 4" id="KW-0067">ATP-binding</keyword>
<name>A0AAD1XJ33_EUPCR</name>
<dbReference type="PROSITE" id="PS00107">
    <property type="entry name" value="PROTEIN_KINASE_ATP"/>
    <property type="match status" value="1"/>
</dbReference>
<keyword evidence="8" id="KW-1185">Reference proteome</keyword>
<dbReference type="CDD" id="cd05117">
    <property type="entry name" value="STKc_CAMK"/>
    <property type="match status" value="1"/>
</dbReference>
<dbReference type="GO" id="GO:0005524">
    <property type="term" value="F:ATP binding"/>
    <property type="evidence" value="ECO:0007669"/>
    <property type="project" value="UniProtKB-UniRule"/>
</dbReference>
<evidence type="ECO:0000313" key="7">
    <source>
        <dbReference type="EMBL" id="CAI2373651.1"/>
    </source>
</evidence>
<evidence type="ECO:0000256" key="1">
    <source>
        <dbReference type="ARBA" id="ARBA00011245"/>
    </source>
</evidence>
<sequence length="339" mass="38960">MTCKPKGVVIRTILVTSCTRRKSIRKMFNKSHNKCMMKDKYITDCARSFAQNLRKSLNILEQNIEDHYTIGKVIGIGHYGTVREGWKLSDDSKVAIKVFELKTLQKTFKSICCEVSSLQKASHNNIIDLHQVFMDETCCYLVLEYVEGVDLSDLIMDGYELKEREVKYILQQITSTINYLHSIHICHRDIKLDNIMLNTDTFDIKLIDFGFSTNFSEVDHLNCKCGTPYYVAPEVLKGNYGKECDMWSIGIMAYYMLTGNPPFHSESDSELFNSIMKDEVLYPQKVWESISPEAKGFIEKLLIKDPSKRMTAEESLEHPWLSDEDISSTARSNTRCGSI</sequence>
<dbReference type="Gene3D" id="1.10.510.10">
    <property type="entry name" value="Transferase(Phosphotransferase) domain 1"/>
    <property type="match status" value="1"/>
</dbReference>
<keyword evidence="5" id="KW-0418">Kinase</keyword>
<dbReference type="PROSITE" id="PS50011">
    <property type="entry name" value="PROTEIN_KINASE_DOM"/>
    <property type="match status" value="1"/>
</dbReference>
<comment type="caution">
    <text evidence="7">The sequence shown here is derived from an EMBL/GenBank/DDBJ whole genome shotgun (WGS) entry which is preliminary data.</text>
</comment>
<evidence type="ECO:0000313" key="8">
    <source>
        <dbReference type="Proteomes" id="UP001295684"/>
    </source>
</evidence>
<dbReference type="InterPro" id="IPR011009">
    <property type="entry name" value="Kinase-like_dom_sf"/>
</dbReference>
<dbReference type="AlphaFoldDB" id="A0AAD1XJ33"/>
<comment type="similarity">
    <text evidence="5">Belongs to the protein kinase superfamily.</text>
</comment>
<accession>A0AAD1XJ33</accession>
<dbReference type="Pfam" id="PF00069">
    <property type="entry name" value="Pkinase"/>
    <property type="match status" value="1"/>
</dbReference>
<evidence type="ECO:0000259" key="6">
    <source>
        <dbReference type="PROSITE" id="PS50011"/>
    </source>
</evidence>
<dbReference type="Proteomes" id="UP001295684">
    <property type="component" value="Unassembled WGS sequence"/>
</dbReference>
<evidence type="ECO:0000256" key="2">
    <source>
        <dbReference type="ARBA" id="ARBA00022741"/>
    </source>
</evidence>
<dbReference type="EMBL" id="CAMPGE010015009">
    <property type="protein sequence ID" value="CAI2373651.1"/>
    <property type="molecule type" value="Genomic_DNA"/>
</dbReference>
<dbReference type="PROSITE" id="PS00108">
    <property type="entry name" value="PROTEIN_KINASE_ST"/>
    <property type="match status" value="1"/>
</dbReference>
<dbReference type="PANTHER" id="PTHR24347">
    <property type="entry name" value="SERINE/THREONINE-PROTEIN KINASE"/>
    <property type="match status" value="1"/>
</dbReference>
<evidence type="ECO:0000256" key="4">
    <source>
        <dbReference type="PROSITE-ProRule" id="PRU10141"/>
    </source>
</evidence>
<dbReference type="InterPro" id="IPR000719">
    <property type="entry name" value="Prot_kinase_dom"/>
</dbReference>
<evidence type="ECO:0000256" key="3">
    <source>
        <dbReference type="ARBA" id="ARBA00022840"/>
    </source>
</evidence>
<organism evidence="7 8">
    <name type="scientific">Euplotes crassus</name>
    <dbReference type="NCBI Taxonomy" id="5936"/>
    <lineage>
        <taxon>Eukaryota</taxon>
        <taxon>Sar</taxon>
        <taxon>Alveolata</taxon>
        <taxon>Ciliophora</taxon>
        <taxon>Intramacronucleata</taxon>
        <taxon>Spirotrichea</taxon>
        <taxon>Hypotrichia</taxon>
        <taxon>Euplotida</taxon>
        <taxon>Euplotidae</taxon>
        <taxon>Moneuplotes</taxon>
    </lineage>
</organism>
<gene>
    <name evidence="7" type="ORF">ECRASSUSDP1_LOCUS14997</name>
</gene>
<dbReference type="SMART" id="SM00220">
    <property type="entry name" value="S_TKc"/>
    <property type="match status" value="1"/>
</dbReference>
<comment type="subunit">
    <text evidence="1">Monomer.</text>
</comment>
<keyword evidence="2 4" id="KW-0547">Nucleotide-binding</keyword>
<dbReference type="InterPro" id="IPR008271">
    <property type="entry name" value="Ser/Thr_kinase_AS"/>
</dbReference>
<reference evidence="7" key="1">
    <citation type="submission" date="2023-07" db="EMBL/GenBank/DDBJ databases">
        <authorList>
            <consortium name="AG Swart"/>
            <person name="Singh M."/>
            <person name="Singh A."/>
            <person name="Seah K."/>
            <person name="Emmerich C."/>
        </authorList>
    </citation>
    <scope>NUCLEOTIDE SEQUENCE</scope>
    <source>
        <strain evidence="7">DP1</strain>
    </source>
</reference>
<evidence type="ECO:0000256" key="5">
    <source>
        <dbReference type="RuleBase" id="RU000304"/>
    </source>
</evidence>
<dbReference type="SUPFAM" id="SSF56112">
    <property type="entry name" value="Protein kinase-like (PK-like)"/>
    <property type="match status" value="1"/>
</dbReference>
<dbReference type="GO" id="GO:0004674">
    <property type="term" value="F:protein serine/threonine kinase activity"/>
    <property type="evidence" value="ECO:0007669"/>
    <property type="project" value="UniProtKB-KW"/>
</dbReference>
<feature type="domain" description="Protein kinase" evidence="6">
    <location>
        <begin position="68"/>
        <end position="321"/>
    </location>
</feature>
<protein>
    <recommendedName>
        <fullName evidence="6">Protein kinase domain-containing protein</fullName>
    </recommendedName>
</protein>